<gene>
    <name evidence="1" type="ORF">METZ01_LOCUS362230</name>
</gene>
<accession>A0A382SHN6</accession>
<evidence type="ECO:0008006" key="2">
    <source>
        <dbReference type="Google" id="ProtNLM"/>
    </source>
</evidence>
<organism evidence="1">
    <name type="scientific">marine metagenome</name>
    <dbReference type="NCBI Taxonomy" id="408172"/>
    <lineage>
        <taxon>unclassified sequences</taxon>
        <taxon>metagenomes</taxon>
        <taxon>ecological metagenomes</taxon>
    </lineage>
</organism>
<reference evidence="1" key="1">
    <citation type="submission" date="2018-05" db="EMBL/GenBank/DDBJ databases">
        <authorList>
            <person name="Lanie J.A."/>
            <person name="Ng W.-L."/>
            <person name="Kazmierczak K.M."/>
            <person name="Andrzejewski T.M."/>
            <person name="Davidsen T.M."/>
            <person name="Wayne K.J."/>
            <person name="Tettelin H."/>
            <person name="Glass J.I."/>
            <person name="Rusch D."/>
            <person name="Podicherti R."/>
            <person name="Tsui H.-C.T."/>
            <person name="Winkler M.E."/>
        </authorList>
    </citation>
    <scope>NUCLEOTIDE SEQUENCE</scope>
</reference>
<evidence type="ECO:0000313" key="1">
    <source>
        <dbReference type="EMBL" id="SVD09376.1"/>
    </source>
</evidence>
<dbReference type="AlphaFoldDB" id="A0A382SHN6"/>
<dbReference type="EMBL" id="UINC01129169">
    <property type="protein sequence ID" value="SVD09376.1"/>
    <property type="molecule type" value="Genomic_DNA"/>
</dbReference>
<dbReference type="SUPFAM" id="SSF55469">
    <property type="entry name" value="FMN-dependent nitroreductase-like"/>
    <property type="match status" value="1"/>
</dbReference>
<protein>
    <recommendedName>
        <fullName evidence="2">Nitroreductase domain-containing protein</fullName>
    </recommendedName>
</protein>
<feature type="non-terminal residue" evidence="1">
    <location>
        <position position="125"/>
    </location>
</feature>
<dbReference type="Gene3D" id="3.40.109.10">
    <property type="entry name" value="NADH Oxidase"/>
    <property type="match status" value="1"/>
</dbReference>
<dbReference type="InterPro" id="IPR000415">
    <property type="entry name" value="Nitroreductase-like"/>
</dbReference>
<proteinExistence type="predicted"/>
<name>A0A382SHN6_9ZZZZ</name>
<dbReference type="GO" id="GO:0016491">
    <property type="term" value="F:oxidoreductase activity"/>
    <property type="evidence" value="ECO:0007669"/>
    <property type="project" value="InterPro"/>
</dbReference>
<sequence length="125" mass="14417">MSKSIPQADLDTLIYTAINSPSKQNETHFKLKVYTDPNLIHNIYDCTKRFALFYKDTFDKMFKDTDEGVVANNKYEVKNSQVLANVVFVYCDDEDNLVGGEHVLAQKENASEYVKMKFARNKNFS</sequence>